<dbReference type="EMBL" id="QPMK01000015">
    <property type="protein sequence ID" value="RDD65053.1"/>
    <property type="molecule type" value="Genomic_DNA"/>
</dbReference>
<reference evidence="1 2" key="1">
    <citation type="submission" date="2018-07" db="EMBL/GenBank/DDBJ databases">
        <title>Thalassococcus profundi sp. nov., a marine bacterium isolated from deep seawater of Okinawa Trough.</title>
        <authorList>
            <person name="Yu M."/>
        </authorList>
    </citation>
    <scope>NUCLEOTIDE SEQUENCE [LARGE SCALE GENOMIC DNA]</scope>
    <source>
        <strain evidence="1 2">WRAS1</strain>
    </source>
</reference>
<dbReference type="Proteomes" id="UP000253977">
    <property type="component" value="Unassembled WGS sequence"/>
</dbReference>
<dbReference type="AlphaFoldDB" id="A0A369TIC1"/>
<name>A0A369TIC1_9RHOB</name>
<proteinExistence type="predicted"/>
<keyword evidence="2" id="KW-1185">Reference proteome</keyword>
<evidence type="ECO:0000313" key="2">
    <source>
        <dbReference type="Proteomes" id="UP000253977"/>
    </source>
</evidence>
<accession>A0A369TIC1</accession>
<organism evidence="1 2">
    <name type="scientific">Thalassococcus profundi</name>
    <dbReference type="NCBI Taxonomy" id="2282382"/>
    <lineage>
        <taxon>Bacteria</taxon>
        <taxon>Pseudomonadati</taxon>
        <taxon>Pseudomonadota</taxon>
        <taxon>Alphaproteobacteria</taxon>
        <taxon>Rhodobacterales</taxon>
        <taxon>Roseobacteraceae</taxon>
        <taxon>Thalassococcus</taxon>
    </lineage>
</organism>
<evidence type="ECO:0000313" key="1">
    <source>
        <dbReference type="EMBL" id="RDD65053.1"/>
    </source>
</evidence>
<comment type="caution">
    <text evidence="1">The sequence shown here is derived from an EMBL/GenBank/DDBJ whole genome shotgun (WGS) entry which is preliminary data.</text>
</comment>
<sequence length="139" mass="14997">MRYDGGRTYGLSATWQLPLDTSVATIKVGPALGLTRDESSDESPELGLKVVAERYIPTDFGSVFLLADLNSIDSSWFVLAQFGLAAPDLSVEVSHGESDTYSETSLALSRTLQDGPVSLRLGYRLESKEAFAGISINTF</sequence>
<protein>
    <submittedName>
        <fullName evidence="1">Uncharacterized protein</fullName>
    </submittedName>
</protein>
<gene>
    <name evidence="1" type="ORF">DU478_16585</name>
</gene>